<dbReference type="RefSeq" id="WP_240503351.1">
    <property type="nucleotide sequence ID" value="NZ_FMZK01000004.1"/>
</dbReference>
<protein>
    <submittedName>
        <fullName evidence="1">Uncharacterized protein</fullName>
    </submittedName>
</protein>
<keyword evidence="2" id="KW-1185">Reference proteome</keyword>
<dbReference type="EMBL" id="FMZK01000004">
    <property type="protein sequence ID" value="SDD00871.1"/>
    <property type="molecule type" value="Genomic_DNA"/>
</dbReference>
<organism evidence="1 2">
    <name type="scientific">Streptomyces prasinopilosus</name>
    <dbReference type="NCBI Taxonomy" id="67344"/>
    <lineage>
        <taxon>Bacteria</taxon>
        <taxon>Bacillati</taxon>
        <taxon>Actinomycetota</taxon>
        <taxon>Actinomycetes</taxon>
        <taxon>Kitasatosporales</taxon>
        <taxon>Streptomycetaceae</taxon>
        <taxon>Streptomyces</taxon>
    </lineage>
</organism>
<dbReference type="AlphaFoldDB" id="A0A1G6R8V3"/>
<name>A0A1G6R8V3_9ACTN</name>
<sequence>MTGRALTLSTGVASVRPRQRLTPVLAQLGRHRDVPSVRHLLESATA</sequence>
<evidence type="ECO:0000313" key="2">
    <source>
        <dbReference type="Proteomes" id="UP000182100"/>
    </source>
</evidence>
<evidence type="ECO:0000313" key="1">
    <source>
        <dbReference type="EMBL" id="SDD00871.1"/>
    </source>
</evidence>
<reference evidence="2" key="1">
    <citation type="submission" date="2016-10" db="EMBL/GenBank/DDBJ databases">
        <authorList>
            <person name="Varghese N."/>
            <person name="Submissions S."/>
        </authorList>
    </citation>
    <scope>NUCLEOTIDE SEQUENCE [LARGE SCALE GENOMIC DNA]</scope>
    <source>
        <strain evidence="2">CGMCC 4.3504</strain>
    </source>
</reference>
<gene>
    <name evidence="1" type="ORF">SAMN05216505_104432</name>
</gene>
<proteinExistence type="predicted"/>
<accession>A0A1G6R8V3</accession>
<dbReference type="Proteomes" id="UP000182100">
    <property type="component" value="Unassembled WGS sequence"/>
</dbReference>